<dbReference type="InterPro" id="IPR009061">
    <property type="entry name" value="DNA-bd_dom_put_sf"/>
</dbReference>
<reference evidence="2" key="1">
    <citation type="journal article" date="2021" name="Proc. Natl. Acad. Sci. U.S.A.">
        <title>A Catalog of Tens of Thousands of Viruses from Human Metagenomes Reveals Hidden Associations with Chronic Diseases.</title>
        <authorList>
            <person name="Tisza M.J."/>
            <person name="Buck C.B."/>
        </authorList>
    </citation>
    <scope>NUCLEOTIDE SEQUENCE</scope>
    <source>
        <strain evidence="2">CtngK14</strain>
    </source>
</reference>
<proteinExistence type="predicted"/>
<dbReference type="InterPro" id="IPR041657">
    <property type="entry name" value="HTH_17"/>
</dbReference>
<name>A0A8S5TCB6_9CAUD</name>
<evidence type="ECO:0000313" key="2">
    <source>
        <dbReference type="EMBL" id="DAF60675.1"/>
    </source>
</evidence>
<organism evidence="2">
    <name type="scientific">Siphoviridae sp. ctngK14</name>
    <dbReference type="NCBI Taxonomy" id="2827940"/>
    <lineage>
        <taxon>Viruses</taxon>
        <taxon>Duplodnaviria</taxon>
        <taxon>Heunggongvirae</taxon>
        <taxon>Uroviricota</taxon>
        <taxon>Caudoviricetes</taxon>
    </lineage>
</organism>
<dbReference type="Pfam" id="PF12728">
    <property type="entry name" value="HTH_17"/>
    <property type="match status" value="1"/>
</dbReference>
<dbReference type="EMBL" id="BK032793">
    <property type="protein sequence ID" value="DAF60675.1"/>
    <property type="molecule type" value="Genomic_DNA"/>
</dbReference>
<protein>
    <submittedName>
        <fullName evidence="2">Helix-turn-helix domain protein</fullName>
    </submittedName>
</protein>
<feature type="domain" description="Helix-turn-helix" evidence="1">
    <location>
        <begin position="10"/>
        <end position="58"/>
    </location>
</feature>
<dbReference type="SUPFAM" id="SSF46955">
    <property type="entry name" value="Putative DNA-binding domain"/>
    <property type="match status" value="1"/>
</dbReference>
<accession>A0A8S5TCB6</accession>
<evidence type="ECO:0000259" key="1">
    <source>
        <dbReference type="Pfam" id="PF12728"/>
    </source>
</evidence>
<sequence>MGLETEKLFLRPSKAAQLIDTSRQTLYNWMRLPGFPVYRIGGSTLIAADELVEWIKTQGR</sequence>